<evidence type="ECO:0000259" key="1">
    <source>
        <dbReference type="Pfam" id="PF04471"/>
    </source>
</evidence>
<dbReference type="InterPro" id="IPR011335">
    <property type="entry name" value="Restrct_endonuc-II-like"/>
</dbReference>
<keyword evidence="4" id="KW-1185">Reference proteome</keyword>
<dbReference type="InterPro" id="IPR007560">
    <property type="entry name" value="Restrct_endonuc_IV_Mrr"/>
</dbReference>
<dbReference type="GO" id="GO:0003677">
    <property type="term" value="F:DNA binding"/>
    <property type="evidence" value="ECO:0007669"/>
    <property type="project" value="InterPro"/>
</dbReference>
<keyword evidence="3" id="KW-0255">Endonuclease</keyword>
<feature type="domain" description="Restriction endonuclease type IV Mrr" evidence="1">
    <location>
        <begin position="123"/>
        <end position="237"/>
    </location>
</feature>
<reference evidence="3" key="1">
    <citation type="submission" date="2021-02" db="EMBL/GenBank/DDBJ databases">
        <title>Fulvivirga sp. S481 isolated from sea water.</title>
        <authorList>
            <person name="Bae S.S."/>
            <person name="Baek K."/>
        </authorList>
    </citation>
    <scope>NUCLEOTIDE SEQUENCE</scope>
    <source>
        <strain evidence="3">S481</strain>
    </source>
</reference>
<proteinExistence type="predicted"/>
<dbReference type="EMBL" id="CP070608">
    <property type="protein sequence ID" value="QSE98782.1"/>
    <property type="molecule type" value="Genomic_DNA"/>
</dbReference>
<dbReference type="Gene3D" id="3.40.1350.10">
    <property type="match status" value="1"/>
</dbReference>
<dbReference type="Pfam" id="PF04471">
    <property type="entry name" value="Mrr_cat"/>
    <property type="match status" value="1"/>
</dbReference>
<dbReference type="Proteomes" id="UP000662783">
    <property type="component" value="Chromosome"/>
</dbReference>
<dbReference type="InterPro" id="IPR011856">
    <property type="entry name" value="tRNA_endonuc-like_dom_sf"/>
</dbReference>
<keyword evidence="3" id="KW-0378">Hydrolase</keyword>
<evidence type="ECO:0000313" key="3">
    <source>
        <dbReference type="EMBL" id="QSE98782.1"/>
    </source>
</evidence>
<dbReference type="AlphaFoldDB" id="A0A974WKB0"/>
<dbReference type="KEGG" id="fuv:JR347_06805"/>
<evidence type="ECO:0000313" key="4">
    <source>
        <dbReference type="Proteomes" id="UP000662783"/>
    </source>
</evidence>
<dbReference type="PANTHER" id="PTHR30015">
    <property type="entry name" value="MRR RESTRICTION SYSTEM PROTEIN"/>
    <property type="match status" value="1"/>
</dbReference>
<keyword evidence="3" id="KW-0540">Nuclease</keyword>
<sequence>MKSLPKREDFFKPVLKAIYELGGSGRNDEINNKVIELLQLPADLLEIQHTETQTKFEYEMAWVRTMLENQGYLENSARGIWAIKTDHKVDLNFSVSLKEEKQIANEISERENWKDELIKTITDELSPNAFERLVKRLLREKGFIQVEVTGRSGDGGIDGRGVATINGILSFHIIFQCKRYKGKVSSKEIRDFRGAMVGRTDKGLFITTGQFTRDAIFEASRDGAPAIDLMDGEKLAEKLKELSLGVHIEIREKISIDKNWFRNFENG</sequence>
<dbReference type="RefSeq" id="WP_205723296.1">
    <property type="nucleotide sequence ID" value="NZ_CP070608.1"/>
</dbReference>
<dbReference type="GO" id="GO:0015666">
    <property type="term" value="F:restriction endodeoxyribonuclease activity"/>
    <property type="evidence" value="ECO:0007669"/>
    <property type="project" value="TreeGrafter"/>
</dbReference>
<evidence type="ECO:0000259" key="2">
    <source>
        <dbReference type="Pfam" id="PF14338"/>
    </source>
</evidence>
<dbReference type="Pfam" id="PF14338">
    <property type="entry name" value="Mrr_N"/>
    <property type="match status" value="1"/>
</dbReference>
<dbReference type="SUPFAM" id="SSF52980">
    <property type="entry name" value="Restriction endonuclease-like"/>
    <property type="match status" value="1"/>
</dbReference>
<dbReference type="GO" id="GO:0009307">
    <property type="term" value="P:DNA restriction-modification system"/>
    <property type="evidence" value="ECO:0007669"/>
    <property type="project" value="InterPro"/>
</dbReference>
<dbReference type="PANTHER" id="PTHR30015:SF7">
    <property type="entry name" value="TYPE IV METHYL-DIRECTED RESTRICTION ENZYME ECOKMRR"/>
    <property type="match status" value="1"/>
</dbReference>
<feature type="domain" description="Restriction system protein Mrr-like N-terminal" evidence="2">
    <location>
        <begin position="9"/>
        <end position="84"/>
    </location>
</feature>
<gene>
    <name evidence="3" type="ORF">JR347_06805</name>
</gene>
<protein>
    <submittedName>
        <fullName evidence="3">Restriction endonuclease</fullName>
    </submittedName>
</protein>
<organism evidence="3 4">
    <name type="scientific">Fulvivirga lutea</name>
    <dbReference type="NCBI Taxonomy" id="2810512"/>
    <lineage>
        <taxon>Bacteria</taxon>
        <taxon>Pseudomonadati</taxon>
        <taxon>Bacteroidota</taxon>
        <taxon>Cytophagia</taxon>
        <taxon>Cytophagales</taxon>
        <taxon>Fulvivirgaceae</taxon>
        <taxon>Fulvivirga</taxon>
    </lineage>
</organism>
<dbReference type="InterPro" id="IPR052906">
    <property type="entry name" value="Type_IV_Methyl-Rstrct_Enzyme"/>
</dbReference>
<dbReference type="InterPro" id="IPR025745">
    <property type="entry name" value="Mrr-like_N_dom"/>
</dbReference>
<accession>A0A974WKB0</accession>
<name>A0A974WKB0_9BACT</name>